<dbReference type="PROSITE" id="PS51383">
    <property type="entry name" value="YJEF_C_3"/>
    <property type="match status" value="1"/>
</dbReference>
<dbReference type="InterPro" id="IPR029056">
    <property type="entry name" value="Ribokinase-like"/>
</dbReference>
<evidence type="ECO:0000313" key="8">
    <source>
        <dbReference type="EMBL" id="MBO8446558.1"/>
    </source>
</evidence>
<gene>
    <name evidence="6" type="primary">nnrD</name>
    <name evidence="8" type="ORF">IAC32_02280</name>
</gene>
<dbReference type="AlphaFoldDB" id="A0A9D9EGI1"/>
<comment type="function">
    <text evidence="6">Catalyzes the dehydration of the S-form of NAD(P)HX at the expense of ADP, which is converted to AMP. Together with NAD(P)HX epimerase, which catalyzes the epimerization of the S- and R-forms, the enzyme allows the repair of both epimers of NAD(P)HX, a damaged form of NAD(P)H that is a result of enzymatic or heat-dependent hydration.</text>
</comment>
<comment type="subunit">
    <text evidence="6">Homotetramer.</text>
</comment>
<dbReference type="EMBL" id="JADIMR010000033">
    <property type="protein sequence ID" value="MBO8446558.1"/>
    <property type="molecule type" value="Genomic_DNA"/>
</dbReference>
<evidence type="ECO:0000313" key="9">
    <source>
        <dbReference type="Proteomes" id="UP000823637"/>
    </source>
</evidence>
<dbReference type="PANTHER" id="PTHR12592:SF0">
    <property type="entry name" value="ATP-DEPENDENT (S)-NAD(P)H-HYDRATE DEHYDRATASE"/>
    <property type="match status" value="1"/>
</dbReference>
<feature type="binding site" evidence="6">
    <location>
        <position position="55"/>
    </location>
    <ligand>
        <name>(6S)-NADPHX</name>
        <dbReference type="ChEBI" id="CHEBI:64076"/>
    </ligand>
</feature>
<reference evidence="8" key="1">
    <citation type="submission" date="2020-10" db="EMBL/GenBank/DDBJ databases">
        <authorList>
            <person name="Gilroy R."/>
        </authorList>
    </citation>
    <scope>NUCLEOTIDE SEQUENCE</scope>
    <source>
        <strain evidence="8">D3-1215</strain>
    </source>
</reference>
<name>A0A9D9EGI1_9BACT</name>
<accession>A0A9D9EGI1</accession>
<dbReference type="Pfam" id="PF01256">
    <property type="entry name" value="Carb_kinase"/>
    <property type="match status" value="1"/>
</dbReference>
<dbReference type="SUPFAM" id="SSF53613">
    <property type="entry name" value="Ribokinase-like"/>
    <property type="match status" value="1"/>
</dbReference>
<dbReference type="Gene3D" id="3.40.1190.20">
    <property type="match status" value="1"/>
</dbReference>
<dbReference type="HAMAP" id="MF_01965">
    <property type="entry name" value="NADHX_dehydratase"/>
    <property type="match status" value="1"/>
</dbReference>
<dbReference type="NCBIfam" id="TIGR00196">
    <property type="entry name" value="yjeF_cterm"/>
    <property type="match status" value="1"/>
</dbReference>
<feature type="binding site" evidence="6">
    <location>
        <position position="110"/>
    </location>
    <ligand>
        <name>(6S)-NADPHX</name>
        <dbReference type="ChEBI" id="CHEBI:64076"/>
    </ligand>
</feature>
<keyword evidence="3 6" id="KW-0521">NADP</keyword>
<comment type="similarity">
    <text evidence="6">Belongs to the NnrD/CARKD family.</text>
</comment>
<reference evidence="8" key="2">
    <citation type="journal article" date="2021" name="PeerJ">
        <title>Extensive microbial diversity within the chicken gut microbiome revealed by metagenomics and culture.</title>
        <authorList>
            <person name="Gilroy R."/>
            <person name="Ravi A."/>
            <person name="Getino M."/>
            <person name="Pursley I."/>
            <person name="Horton D.L."/>
            <person name="Alikhan N.F."/>
            <person name="Baker D."/>
            <person name="Gharbi K."/>
            <person name="Hall N."/>
            <person name="Watson M."/>
            <person name="Adriaenssens E.M."/>
            <person name="Foster-Nyarko E."/>
            <person name="Jarju S."/>
            <person name="Secka A."/>
            <person name="Antonio M."/>
            <person name="Oren A."/>
            <person name="Chaudhuri R.R."/>
            <person name="La Ragione R."/>
            <person name="Hildebrand F."/>
            <person name="Pallen M.J."/>
        </authorList>
    </citation>
    <scope>NUCLEOTIDE SEQUENCE</scope>
    <source>
        <strain evidence="8">D3-1215</strain>
    </source>
</reference>
<feature type="binding site" evidence="6">
    <location>
        <position position="223"/>
    </location>
    <ligand>
        <name>AMP</name>
        <dbReference type="ChEBI" id="CHEBI:456215"/>
    </ligand>
</feature>
<dbReference type="GO" id="GO:0046496">
    <property type="term" value="P:nicotinamide nucleotide metabolic process"/>
    <property type="evidence" value="ECO:0007669"/>
    <property type="project" value="UniProtKB-UniRule"/>
</dbReference>
<evidence type="ECO:0000256" key="1">
    <source>
        <dbReference type="ARBA" id="ARBA00022741"/>
    </source>
</evidence>
<keyword evidence="1 6" id="KW-0547">Nucleotide-binding</keyword>
<sequence length="286" mass="30461">MLAVRMAARWQLTAMIRIFDIKAARKIYNPRKQDSYKGDYGHVLMVAGSAGMCGAAILSTRACLHSGAGLATVWSEEICRNPLQTSVPEAMFIAEEPSFARFDVAACGCGLGRSEAALLKVKALLSSGIPLVLDADALNLIAFNNLQGKIPQDSILTPHVGEFERLAGKCQSAAEREAKAACFAHEHKIVLVLKGHRSKIFAPGPVVYENTTGNAGMATAGSGDVLCGIIASLLAQKYTPLQAAAFGVFLHGAAGDFASRELSEEYITAMDIINHLPQAFLTVKNK</sequence>
<dbReference type="GO" id="GO:0052856">
    <property type="term" value="F:NAD(P)HX epimerase activity"/>
    <property type="evidence" value="ECO:0007669"/>
    <property type="project" value="TreeGrafter"/>
</dbReference>
<feature type="binding site" evidence="6">
    <location>
        <begin position="194"/>
        <end position="198"/>
    </location>
    <ligand>
        <name>AMP</name>
        <dbReference type="ChEBI" id="CHEBI:456215"/>
    </ligand>
</feature>
<dbReference type="GO" id="GO:0052855">
    <property type="term" value="F:ADP-dependent NAD(P)H-hydrate dehydratase activity"/>
    <property type="evidence" value="ECO:0007669"/>
    <property type="project" value="UniProtKB-UniRule"/>
</dbReference>
<keyword evidence="5 6" id="KW-0456">Lyase</keyword>
<dbReference type="CDD" id="cd01171">
    <property type="entry name" value="YXKO-related"/>
    <property type="match status" value="1"/>
</dbReference>
<dbReference type="Proteomes" id="UP000823637">
    <property type="component" value="Unassembled WGS sequence"/>
</dbReference>
<keyword evidence="4 6" id="KW-0520">NAD</keyword>
<organism evidence="8 9">
    <name type="scientific">Candidatus Enterocola intestinipullorum</name>
    <dbReference type="NCBI Taxonomy" id="2840783"/>
    <lineage>
        <taxon>Bacteria</taxon>
        <taxon>Pseudomonadati</taxon>
        <taxon>Bacteroidota</taxon>
        <taxon>Bacteroidia</taxon>
        <taxon>Bacteroidales</taxon>
        <taxon>Candidatus Enterocola</taxon>
    </lineage>
</organism>
<comment type="caution">
    <text evidence="8">The sequence shown here is derived from an EMBL/GenBank/DDBJ whole genome shotgun (WGS) entry which is preliminary data.</text>
</comment>
<keyword evidence="2 6" id="KW-0067">ATP-binding</keyword>
<comment type="catalytic activity">
    <reaction evidence="6">
        <text>(6S)-NADPHX + ADP = AMP + phosphate + NADPH + H(+)</text>
        <dbReference type="Rhea" id="RHEA:32235"/>
        <dbReference type="ChEBI" id="CHEBI:15378"/>
        <dbReference type="ChEBI" id="CHEBI:43474"/>
        <dbReference type="ChEBI" id="CHEBI:57783"/>
        <dbReference type="ChEBI" id="CHEBI:64076"/>
        <dbReference type="ChEBI" id="CHEBI:456215"/>
        <dbReference type="ChEBI" id="CHEBI:456216"/>
        <dbReference type="EC" id="4.2.1.136"/>
    </reaction>
</comment>
<feature type="binding site" evidence="6">
    <location>
        <position position="224"/>
    </location>
    <ligand>
        <name>(6S)-NADPHX</name>
        <dbReference type="ChEBI" id="CHEBI:64076"/>
    </ligand>
</feature>
<proteinExistence type="inferred from homology"/>
<protein>
    <recommendedName>
        <fullName evidence="6">ADP-dependent (S)-NAD(P)H-hydrate dehydratase</fullName>
        <ecNumber evidence="6">4.2.1.136</ecNumber>
    </recommendedName>
    <alternativeName>
        <fullName evidence="6">ADP-dependent NAD(P)HX dehydratase</fullName>
    </alternativeName>
</protein>
<evidence type="ECO:0000256" key="4">
    <source>
        <dbReference type="ARBA" id="ARBA00023027"/>
    </source>
</evidence>
<comment type="catalytic activity">
    <reaction evidence="6">
        <text>(6S)-NADHX + ADP = AMP + phosphate + NADH + H(+)</text>
        <dbReference type="Rhea" id="RHEA:32223"/>
        <dbReference type="ChEBI" id="CHEBI:15378"/>
        <dbReference type="ChEBI" id="CHEBI:43474"/>
        <dbReference type="ChEBI" id="CHEBI:57945"/>
        <dbReference type="ChEBI" id="CHEBI:64074"/>
        <dbReference type="ChEBI" id="CHEBI:456215"/>
        <dbReference type="ChEBI" id="CHEBI:456216"/>
        <dbReference type="EC" id="4.2.1.136"/>
    </reaction>
</comment>
<evidence type="ECO:0000256" key="2">
    <source>
        <dbReference type="ARBA" id="ARBA00022840"/>
    </source>
</evidence>
<evidence type="ECO:0000256" key="6">
    <source>
        <dbReference type="HAMAP-Rule" id="MF_01965"/>
    </source>
</evidence>
<dbReference type="PANTHER" id="PTHR12592">
    <property type="entry name" value="ATP-DEPENDENT (S)-NAD(P)H-HYDRATE DEHYDRATASE FAMILY MEMBER"/>
    <property type="match status" value="1"/>
</dbReference>
<comment type="cofactor">
    <cofactor evidence="6">
        <name>Mg(2+)</name>
        <dbReference type="ChEBI" id="CHEBI:18420"/>
    </cofactor>
</comment>
<dbReference type="EC" id="4.2.1.136" evidence="6"/>
<feature type="binding site" evidence="6">
    <location>
        <position position="159"/>
    </location>
    <ligand>
        <name>(6S)-NADPHX</name>
        <dbReference type="ChEBI" id="CHEBI:64076"/>
    </ligand>
</feature>
<dbReference type="GO" id="GO:0110051">
    <property type="term" value="P:metabolite repair"/>
    <property type="evidence" value="ECO:0007669"/>
    <property type="project" value="TreeGrafter"/>
</dbReference>
<feature type="domain" description="YjeF C-terminal" evidence="7">
    <location>
        <begin position="20"/>
        <end position="283"/>
    </location>
</feature>
<dbReference type="GO" id="GO:0005524">
    <property type="term" value="F:ATP binding"/>
    <property type="evidence" value="ECO:0007669"/>
    <property type="project" value="UniProtKB-KW"/>
</dbReference>
<dbReference type="InterPro" id="IPR000631">
    <property type="entry name" value="CARKD"/>
</dbReference>
<evidence type="ECO:0000259" key="7">
    <source>
        <dbReference type="PROSITE" id="PS51383"/>
    </source>
</evidence>
<evidence type="ECO:0000256" key="5">
    <source>
        <dbReference type="ARBA" id="ARBA00023239"/>
    </source>
</evidence>
<evidence type="ECO:0000256" key="3">
    <source>
        <dbReference type="ARBA" id="ARBA00022857"/>
    </source>
</evidence>